<reference evidence="1 2" key="1">
    <citation type="submission" date="2023-12" db="EMBL/GenBank/DDBJ databases">
        <title>Denitrificimonas halotolerans sp. nov.,a novel species isolated from landfill leachate.</title>
        <authorList>
            <person name="Wang S."/>
        </authorList>
    </citation>
    <scope>NUCLEOTIDE SEQUENCE [LARGE SCALE GENOMIC DNA]</scope>
    <source>
        <strain evidence="1 2">JX-1</strain>
    </source>
</reference>
<evidence type="ECO:0000313" key="1">
    <source>
        <dbReference type="EMBL" id="MDY7219635.1"/>
    </source>
</evidence>
<dbReference type="Pfam" id="PF06078">
    <property type="entry name" value="DUF937"/>
    <property type="match status" value="1"/>
</dbReference>
<dbReference type="InterPro" id="IPR009282">
    <property type="entry name" value="DUF937"/>
</dbReference>
<gene>
    <name evidence="1" type="ORF">TOI97_08680</name>
</gene>
<evidence type="ECO:0000313" key="2">
    <source>
        <dbReference type="Proteomes" id="UP001294570"/>
    </source>
</evidence>
<name>A0ABU5GRL6_9GAMM</name>
<proteinExistence type="predicted"/>
<sequence>MQTTEILKQMGGVSSLAQQLGLTEDQAQQGAEALLPALLGGFQKQMQAQPQASGGISGLLGSLGGSDFLSQALGHLAGSDGRASGQDILGQVFGSKEVSRTVADNAAQKTGLSAHQLKQMLPLLAAMVASFISKQSASAETAEGGLGGLLGGLLGGQSPTAAGAQKSGLSGLISMLDVNGDGNPLDDILRMMKK</sequence>
<dbReference type="RefSeq" id="WP_321553726.1">
    <property type="nucleotide sequence ID" value="NZ_JAXIVU010000011.1"/>
</dbReference>
<keyword evidence="2" id="KW-1185">Reference proteome</keyword>
<dbReference type="Proteomes" id="UP001294570">
    <property type="component" value="Unassembled WGS sequence"/>
</dbReference>
<comment type="caution">
    <text evidence="1">The sequence shown here is derived from an EMBL/GenBank/DDBJ whole genome shotgun (WGS) entry which is preliminary data.</text>
</comment>
<protein>
    <submittedName>
        <fullName evidence="1">DUF937 domain-containing protein</fullName>
    </submittedName>
</protein>
<accession>A0ABU5GRL6</accession>
<dbReference type="EMBL" id="JAXIVU010000011">
    <property type="protein sequence ID" value="MDY7219635.1"/>
    <property type="molecule type" value="Genomic_DNA"/>
</dbReference>
<organism evidence="1 2">
    <name type="scientific">Denitrificimonas halotolerans</name>
    <dbReference type="NCBI Taxonomy" id="3098930"/>
    <lineage>
        <taxon>Bacteria</taxon>
        <taxon>Pseudomonadati</taxon>
        <taxon>Pseudomonadota</taxon>
        <taxon>Gammaproteobacteria</taxon>
        <taxon>Pseudomonadales</taxon>
        <taxon>Pseudomonadaceae</taxon>
        <taxon>Denitrificimonas</taxon>
    </lineage>
</organism>